<dbReference type="EMBL" id="HBUF01271335">
    <property type="protein sequence ID" value="CAG6685269.1"/>
    <property type="molecule type" value="Transcribed_RNA"/>
</dbReference>
<protein>
    <submittedName>
        <fullName evidence="2">Uncharacterized protein</fullName>
    </submittedName>
</protein>
<dbReference type="EMBL" id="HBUF01271333">
    <property type="protein sequence ID" value="CAG6685263.1"/>
    <property type="molecule type" value="Transcribed_RNA"/>
</dbReference>
<dbReference type="EMBL" id="HBUF01271320">
    <property type="protein sequence ID" value="CAG6685224.1"/>
    <property type="molecule type" value="Transcribed_RNA"/>
</dbReference>
<dbReference type="EMBL" id="HBUF01271321">
    <property type="protein sequence ID" value="CAG6685227.1"/>
    <property type="molecule type" value="Transcribed_RNA"/>
</dbReference>
<name>A0A8D8TFK3_9HEMI</name>
<dbReference type="EMBL" id="HBUF01271326">
    <property type="protein sequence ID" value="CAG6685242.1"/>
    <property type="molecule type" value="Transcribed_RNA"/>
</dbReference>
<evidence type="ECO:0000313" key="2">
    <source>
        <dbReference type="EMBL" id="CAG6685230.1"/>
    </source>
</evidence>
<feature type="region of interest" description="Disordered" evidence="1">
    <location>
        <begin position="125"/>
        <end position="145"/>
    </location>
</feature>
<dbReference type="EMBL" id="HBUF01271334">
    <property type="protein sequence ID" value="CAG6685266.1"/>
    <property type="molecule type" value="Transcribed_RNA"/>
</dbReference>
<sequence>MEDYKQQDLGCKEDNSAADMKLDFTYGSDLSSAACEDSHKAGSGLMSQHNLHMVQSSAVELNWKIASVKSVWEDNESKQSPQADVNAAFPPQHSGSSAHFTVPDASSSPVSNQGGYCKTVVSSGPGSGGGVDNSGVECVQSGGGADQSPATVAELMYGAGVPRSLQQQQQQQQQYHNHMMYNNPGNNQGGNFNQRF</sequence>
<dbReference type="EMBL" id="HBUF01271329">
    <property type="protein sequence ID" value="CAG6685251.1"/>
    <property type="molecule type" value="Transcribed_RNA"/>
</dbReference>
<dbReference type="EMBL" id="HBUF01271332">
    <property type="protein sequence ID" value="CAG6685260.1"/>
    <property type="molecule type" value="Transcribed_RNA"/>
</dbReference>
<reference evidence="2" key="1">
    <citation type="submission" date="2021-05" db="EMBL/GenBank/DDBJ databases">
        <authorList>
            <person name="Alioto T."/>
            <person name="Alioto T."/>
            <person name="Gomez Garrido J."/>
        </authorList>
    </citation>
    <scope>NUCLEOTIDE SEQUENCE</scope>
</reference>
<proteinExistence type="predicted"/>
<organism evidence="2">
    <name type="scientific">Cacopsylla melanoneura</name>
    <dbReference type="NCBI Taxonomy" id="428564"/>
    <lineage>
        <taxon>Eukaryota</taxon>
        <taxon>Metazoa</taxon>
        <taxon>Ecdysozoa</taxon>
        <taxon>Arthropoda</taxon>
        <taxon>Hexapoda</taxon>
        <taxon>Insecta</taxon>
        <taxon>Pterygota</taxon>
        <taxon>Neoptera</taxon>
        <taxon>Paraneoptera</taxon>
        <taxon>Hemiptera</taxon>
        <taxon>Sternorrhyncha</taxon>
        <taxon>Psylloidea</taxon>
        <taxon>Psyllidae</taxon>
        <taxon>Psyllinae</taxon>
        <taxon>Cacopsylla</taxon>
    </lineage>
</organism>
<evidence type="ECO:0000256" key="1">
    <source>
        <dbReference type="SAM" id="MobiDB-lite"/>
    </source>
</evidence>
<dbReference type="EMBL" id="HBUF01271322">
    <property type="protein sequence ID" value="CAG6685230.1"/>
    <property type="molecule type" value="Transcribed_RNA"/>
</dbReference>
<dbReference type="EMBL" id="HBUF01271330">
    <property type="protein sequence ID" value="CAG6685254.1"/>
    <property type="molecule type" value="Transcribed_RNA"/>
</dbReference>
<dbReference type="EMBL" id="HBUF01271323">
    <property type="protein sequence ID" value="CAG6685233.1"/>
    <property type="molecule type" value="Transcribed_RNA"/>
</dbReference>
<dbReference type="EMBL" id="HBUF01271331">
    <property type="protein sequence ID" value="CAG6685257.1"/>
    <property type="molecule type" value="Transcribed_RNA"/>
</dbReference>
<accession>A0A8D8TFK3</accession>
<feature type="region of interest" description="Disordered" evidence="1">
    <location>
        <begin position="75"/>
        <end position="113"/>
    </location>
</feature>
<dbReference type="AlphaFoldDB" id="A0A8D8TFK3"/>
<feature type="compositionally biased region" description="Polar residues" evidence="1">
    <location>
        <begin position="93"/>
        <end position="113"/>
    </location>
</feature>
<dbReference type="EMBL" id="HBUF01271327">
    <property type="protein sequence ID" value="CAG6685245.1"/>
    <property type="molecule type" value="Transcribed_RNA"/>
</dbReference>
<dbReference type="EMBL" id="HBUF01271324">
    <property type="protein sequence ID" value="CAG6685236.1"/>
    <property type="molecule type" value="Transcribed_RNA"/>
</dbReference>
<dbReference type="EMBL" id="HBUF01271325">
    <property type="protein sequence ID" value="CAG6685239.1"/>
    <property type="molecule type" value="Transcribed_RNA"/>
</dbReference>
<dbReference type="EMBL" id="HBUF01271328">
    <property type="protein sequence ID" value="CAG6685248.1"/>
    <property type="molecule type" value="Transcribed_RNA"/>
</dbReference>